<keyword evidence="7 14" id="KW-0347">Helicase</keyword>
<dbReference type="EC" id="5.6.2.3" evidence="13 14"/>
<dbReference type="InterPro" id="IPR027417">
    <property type="entry name" value="P-loop_NTPase"/>
</dbReference>
<dbReference type="InterPro" id="IPR036185">
    <property type="entry name" value="DNA_heli_DnaB-like_N_sf"/>
</dbReference>
<dbReference type="CDD" id="cd00984">
    <property type="entry name" value="DnaB_C"/>
    <property type="match status" value="1"/>
</dbReference>
<dbReference type="InterPro" id="IPR016136">
    <property type="entry name" value="DNA_helicase_N/primase_C"/>
</dbReference>
<evidence type="ECO:0000313" key="16">
    <source>
        <dbReference type="EMBL" id="QIP10251.1"/>
    </source>
</evidence>
<dbReference type="Pfam" id="PF03796">
    <property type="entry name" value="DnaB_C"/>
    <property type="match status" value="1"/>
</dbReference>
<keyword evidence="5 14" id="KW-0547">Nucleotide-binding</keyword>
<dbReference type="AlphaFoldDB" id="A0A6G9ACS8"/>
<dbReference type="NCBIfam" id="NF006606">
    <property type="entry name" value="PRK09165.1"/>
    <property type="match status" value="1"/>
</dbReference>
<evidence type="ECO:0000256" key="11">
    <source>
        <dbReference type="ARBA" id="ARBA00044932"/>
    </source>
</evidence>
<dbReference type="InterPro" id="IPR007694">
    <property type="entry name" value="DNA_helicase_DnaB-like_C"/>
</dbReference>
<dbReference type="GO" id="GO:0005829">
    <property type="term" value="C:cytosol"/>
    <property type="evidence" value="ECO:0007669"/>
    <property type="project" value="TreeGrafter"/>
</dbReference>
<dbReference type="GO" id="GO:0043139">
    <property type="term" value="F:5'-3' DNA helicase activity"/>
    <property type="evidence" value="ECO:0007669"/>
    <property type="project" value="UniProtKB-EC"/>
</dbReference>
<dbReference type="Proteomes" id="UP000500895">
    <property type="component" value="Chromosome"/>
</dbReference>
<dbReference type="PROSITE" id="PS51199">
    <property type="entry name" value="SF4_HELICASE"/>
    <property type="match status" value="1"/>
</dbReference>
<evidence type="ECO:0000256" key="7">
    <source>
        <dbReference type="ARBA" id="ARBA00022806"/>
    </source>
</evidence>
<dbReference type="GO" id="GO:0005524">
    <property type="term" value="F:ATP binding"/>
    <property type="evidence" value="ECO:0007669"/>
    <property type="project" value="UniProtKB-UniRule"/>
</dbReference>
<dbReference type="SUPFAM" id="SSF52540">
    <property type="entry name" value="P-loop containing nucleoside triphosphate hydrolases"/>
    <property type="match status" value="1"/>
</dbReference>
<evidence type="ECO:0000259" key="15">
    <source>
        <dbReference type="PROSITE" id="PS51199"/>
    </source>
</evidence>
<comment type="subunit">
    <text evidence="2">Homohexamer.</text>
</comment>
<comment type="similarity">
    <text evidence="1 14">Belongs to the helicase family. DnaB subfamily.</text>
</comment>
<dbReference type="GO" id="GO:0042802">
    <property type="term" value="F:identical protein binding"/>
    <property type="evidence" value="ECO:0007669"/>
    <property type="project" value="UniProtKB-ARBA"/>
</dbReference>
<dbReference type="EMBL" id="CP050066">
    <property type="protein sequence ID" value="QIP10251.1"/>
    <property type="molecule type" value="Genomic_DNA"/>
</dbReference>
<feature type="domain" description="SF4 helicase" evidence="15">
    <location>
        <begin position="195"/>
        <end position="492"/>
    </location>
</feature>
<dbReference type="GO" id="GO:1990077">
    <property type="term" value="C:primosome complex"/>
    <property type="evidence" value="ECO:0007669"/>
    <property type="project" value="UniProtKB-UniRule"/>
</dbReference>
<sequence>MALTDSNVLKLAPEPGTPAYRSAPHNIEAEQSLLGAILVNNDAFYRVSDFLEPKHYFEPLHQTIYETAASLIRMGKIATPVTLKTFLPADTDVGGMTIGQYLARLAAEATTIINAQDYGRTIYDLALRRDLIGIGEDMVNVAYDAPVDFAPRAQIEDAERRLYELAESGRYDGGFQKFSQALAVAVDLAAKAFQRDGKLSGISTGMRDLDTKMGGLQHSDLIIVAGRPGMGKTSLATNIAYNVARAYVPELQADGTMKAANGGVIGFFSCEMSADQLATRIVAERTGVPSSHIRRGGISEADFEKIREVSIELQSLPFYVDATGGLSIAQLMARARRLKRQKGLDLLVIDYIQLLSGSGKRSDNRVQEITEITTSLKALAKELNVPVIALSQLSRQVESRDDKRPQLSDLRESGSIEQDADVVLFVYREEYYLAMKEPRPGTPEHEKWQLDMSLAHGKAEVIIGKQRHGPTGTVDLAFEASITRFGDLAPDSQLPVRSGNDY</sequence>
<evidence type="ECO:0000256" key="3">
    <source>
        <dbReference type="ARBA" id="ARBA00022515"/>
    </source>
</evidence>
<evidence type="ECO:0000256" key="13">
    <source>
        <dbReference type="NCBIfam" id="TIGR00665"/>
    </source>
</evidence>
<evidence type="ECO:0000256" key="6">
    <source>
        <dbReference type="ARBA" id="ARBA00022801"/>
    </source>
</evidence>
<gene>
    <name evidence="16" type="ORF">HAV00_30195</name>
</gene>
<dbReference type="RefSeq" id="WP_166469587.1">
    <property type="nucleotide sequence ID" value="NZ_CP050066.2"/>
</dbReference>
<evidence type="ECO:0000256" key="5">
    <source>
        <dbReference type="ARBA" id="ARBA00022741"/>
    </source>
</evidence>
<dbReference type="GO" id="GO:0016787">
    <property type="term" value="F:hydrolase activity"/>
    <property type="evidence" value="ECO:0007669"/>
    <property type="project" value="UniProtKB-KW"/>
</dbReference>
<dbReference type="Pfam" id="PF00772">
    <property type="entry name" value="DnaB"/>
    <property type="match status" value="1"/>
</dbReference>
<evidence type="ECO:0000256" key="8">
    <source>
        <dbReference type="ARBA" id="ARBA00022840"/>
    </source>
</evidence>
<evidence type="ECO:0000256" key="12">
    <source>
        <dbReference type="ARBA" id="ARBA00048954"/>
    </source>
</evidence>
<protein>
    <recommendedName>
        <fullName evidence="13 14">Replicative DNA helicase</fullName>
        <ecNumber evidence="13 14">5.6.2.3</ecNumber>
    </recommendedName>
</protein>
<dbReference type="SUPFAM" id="SSF48024">
    <property type="entry name" value="N-terminal domain of DnaB helicase"/>
    <property type="match status" value="1"/>
</dbReference>
<evidence type="ECO:0000313" key="17">
    <source>
        <dbReference type="Proteomes" id="UP000500895"/>
    </source>
</evidence>
<dbReference type="FunFam" id="3.40.50.300:FF:000076">
    <property type="entry name" value="Replicative DNA helicase"/>
    <property type="match status" value="1"/>
</dbReference>
<dbReference type="NCBIfam" id="TIGR00665">
    <property type="entry name" value="DnaB"/>
    <property type="match status" value="1"/>
</dbReference>
<dbReference type="Gene3D" id="1.10.860.10">
    <property type="entry name" value="DNAb Helicase, Chain A"/>
    <property type="match status" value="1"/>
</dbReference>
<keyword evidence="10" id="KW-0413">Isomerase</keyword>
<evidence type="ECO:0000256" key="2">
    <source>
        <dbReference type="ARBA" id="ARBA00011643"/>
    </source>
</evidence>
<dbReference type="InterPro" id="IPR007693">
    <property type="entry name" value="DNA_helicase_DnaB-like_N"/>
</dbReference>
<keyword evidence="8 14" id="KW-0067">ATP-binding</keyword>
<dbReference type="PANTHER" id="PTHR30153:SF2">
    <property type="entry name" value="REPLICATIVE DNA HELICASE"/>
    <property type="match status" value="1"/>
</dbReference>
<dbReference type="InterPro" id="IPR007692">
    <property type="entry name" value="DNA_helicase_DnaB"/>
</dbReference>
<evidence type="ECO:0000256" key="10">
    <source>
        <dbReference type="ARBA" id="ARBA00023235"/>
    </source>
</evidence>
<dbReference type="PANTHER" id="PTHR30153">
    <property type="entry name" value="REPLICATIVE DNA HELICASE DNAB"/>
    <property type="match status" value="1"/>
</dbReference>
<proteinExistence type="inferred from homology"/>
<dbReference type="GO" id="GO:0003677">
    <property type="term" value="F:DNA binding"/>
    <property type="evidence" value="ECO:0007669"/>
    <property type="project" value="UniProtKB-UniRule"/>
</dbReference>
<dbReference type="Gene3D" id="3.40.50.300">
    <property type="entry name" value="P-loop containing nucleotide triphosphate hydrolases"/>
    <property type="match status" value="1"/>
</dbReference>
<reference evidence="16 17" key="1">
    <citation type="journal article" date="2020" name="Int. J. Syst. Evol. Microbiol.">
        <title>Description and complete genome sequences of Bradyrhizobium symbiodeficiens sp. nov., a non-symbiotic bacterium associated with legumes native to Canada.</title>
        <authorList>
            <person name="Bromfield E.S.P."/>
            <person name="Cloutier S."/>
            <person name="Nguyen H.D.T."/>
        </authorList>
    </citation>
    <scope>NUCLEOTIDE SEQUENCE [LARGE SCALE GENOMIC DNA]</scope>
    <source>
        <strain evidence="16 17">101S1MB</strain>
    </source>
</reference>
<keyword evidence="4 14" id="KW-0235">DNA replication</keyword>
<evidence type="ECO:0000256" key="14">
    <source>
        <dbReference type="RuleBase" id="RU362085"/>
    </source>
</evidence>
<keyword evidence="6 14" id="KW-0378">Hydrolase</keyword>
<evidence type="ECO:0000256" key="4">
    <source>
        <dbReference type="ARBA" id="ARBA00022705"/>
    </source>
</evidence>
<dbReference type="InterPro" id="IPR003593">
    <property type="entry name" value="AAA+_ATPase"/>
</dbReference>
<keyword evidence="9 14" id="KW-0238">DNA-binding</keyword>
<evidence type="ECO:0000256" key="9">
    <source>
        <dbReference type="ARBA" id="ARBA00023125"/>
    </source>
</evidence>
<comment type="function">
    <text evidence="11 14">The main replicative DNA helicase, it participates in initiation and elongation during chromosome replication. Travels ahead of the DNA replisome, separating dsDNA into templates for DNA synthesis. A processive ATP-dependent 5'-3' DNA helicase it has DNA-dependent ATPase activity.</text>
</comment>
<dbReference type="GO" id="GO:0006269">
    <property type="term" value="P:DNA replication, synthesis of primer"/>
    <property type="evidence" value="ECO:0007669"/>
    <property type="project" value="UniProtKB-UniRule"/>
</dbReference>
<keyword evidence="3 14" id="KW-0639">Primosome</keyword>
<comment type="catalytic activity">
    <reaction evidence="12 14">
        <text>ATP + H2O = ADP + phosphate + H(+)</text>
        <dbReference type="Rhea" id="RHEA:13065"/>
        <dbReference type="ChEBI" id="CHEBI:15377"/>
        <dbReference type="ChEBI" id="CHEBI:15378"/>
        <dbReference type="ChEBI" id="CHEBI:30616"/>
        <dbReference type="ChEBI" id="CHEBI:43474"/>
        <dbReference type="ChEBI" id="CHEBI:456216"/>
        <dbReference type="EC" id="5.6.2.3"/>
    </reaction>
</comment>
<name>A0A6G9ACS8_9BRAD</name>
<dbReference type="SMART" id="SM00382">
    <property type="entry name" value="AAA"/>
    <property type="match status" value="1"/>
</dbReference>
<accession>A0A6G9ACS8</accession>
<evidence type="ECO:0000256" key="1">
    <source>
        <dbReference type="ARBA" id="ARBA00008428"/>
    </source>
</evidence>
<organism evidence="16 17">
    <name type="scientific">Bradyrhizobium symbiodeficiens</name>
    <dbReference type="NCBI Taxonomy" id="1404367"/>
    <lineage>
        <taxon>Bacteria</taxon>
        <taxon>Pseudomonadati</taxon>
        <taxon>Pseudomonadota</taxon>
        <taxon>Alphaproteobacteria</taxon>
        <taxon>Hyphomicrobiales</taxon>
        <taxon>Nitrobacteraceae</taxon>
        <taxon>Bradyrhizobium</taxon>
    </lineage>
</organism>